<reference evidence="2" key="1">
    <citation type="journal article" date="2022" name="Microbiol. Resour. Announc.">
        <title>Genome Sequence of Cupriavidus campinensis Strain G5, a Member of a Bacterial Consortium Capable of Polyethylene Degradation.</title>
        <authorList>
            <person name="Schneider B."/>
            <person name="Pfeiffer F."/>
            <person name="Dyall-Smith M."/>
            <person name="Kunte H.J."/>
        </authorList>
    </citation>
    <scope>NUCLEOTIDE SEQUENCE</scope>
    <source>
        <strain evidence="2">G5</strain>
    </source>
</reference>
<feature type="transmembrane region" description="Helical" evidence="1">
    <location>
        <begin position="12"/>
        <end position="39"/>
    </location>
</feature>
<feature type="transmembrane region" description="Helical" evidence="1">
    <location>
        <begin position="45"/>
        <end position="66"/>
    </location>
</feature>
<organism evidence="2 3">
    <name type="scientific">Cupriavidus campinensis</name>
    <dbReference type="NCBI Taxonomy" id="151783"/>
    <lineage>
        <taxon>Bacteria</taxon>
        <taxon>Pseudomonadati</taxon>
        <taxon>Pseudomonadota</taxon>
        <taxon>Betaproteobacteria</taxon>
        <taxon>Burkholderiales</taxon>
        <taxon>Burkholderiaceae</taxon>
        <taxon>Cupriavidus</taxon>
    </lineage>
</organism>
<sequence length="77" mass="8595">MNSRKKIEDIRKIIVVGSISLGSSGLYAFLLAGVSRIVFGWKEEFCLVFIGLPSFLVLFVVHIALLPRYLRKAGLID</sequence>
<dbReference type="Proteomes" id="UP001056132">
    <property type="component" value="Chromosome 2"/>
</dbReference>
<reference evidence="2" key="2">
    <citation type="submission" date="2022-05" db="EMBL/GenBank/DDBJ databases">
        <authorList>
            <person name="Kunte H.-J."/>
        </authorList>
    </citation>
    <scope>NUCLEOTIDE SEQUENCE</scope>
    <source>
        <strain evidence="2">G5</strain>
    </source>
</reference>
<keyword evidence="1" id="KW-0472">Membrane</keyword>
<evidence type="ECO:0000256" key="1">
    <source>
        <dbReference type="SAM" id="Phobius"/>
    </source>
</evidence>
<accession>A0AAE9I346</accession>
<keyword evidence="1" id="KW-1133">Transmembrane helix</keyword>
<proteinExistence type="predicted"/>
<dbReference type="RefSeq" id="WP_211944316.1">
    <property type="nucleotide sequence ID" value="NZ_CAJPVH010000140.1"/>
</dbReference>
<protein>
    <submittedName>
        <fullName evidence="2">Uncharacterized protein</fullName>
    </submittedName>
</protein>
<evidence type="ECO:0000313" key="2">
    <source>
        <dbReference type="EMBL" id="URF06799.1"/>
    </source>
</evidence>
<keyword evidence="1" id="KW-0812">Transmembrane</keyword>
<dbReference type="KEGG" id="ccam:M5D45_27380"/>
<name>A0AAE9I346_9BURK</name>
<gene>
    <name evidence="2" type="ORF">M5D45_27380</name>
</gene>
<dbReference type="AlphaFoldDB" id="A0AAE9I346"/>
<evidence type="ECO:0000313" key="3">
    <source>
        <dbReference type="Proteomes" id="UP001056132"/>
    </source>
</evidence>
<dbReference type="EMBL" id="CP097331">
    <property type="protein sequence ID" value="URF06799.1"/>
    <property type="molecule type" value="Genomic_DNA"/>
</dbReference>